<dbReference type="GeneID" id="85387445"/>
<feature type="non-terminal residue" evidence="13">
    <location>
        <position position="239"/>
    </location>
</feature>
<protein>
    <recommendedName>
        <fullName evidence="11">lytic cellulose monooxygenase (C4-dehydrogenating)</fullName>
        <ecNumber evidence="11">1.14.99.56</ecNumber>
    </recommendedName>
</protein>
<dbReference type="EC" id="1.14.99.56" evidence="11"/>
<keyword evidence="6" id="KW-1015">Disulfide bond</keyword>
<sequence>ALVGAFAASALAHGTVTGFKFDGAYEAGYKLDYYYLKQNGGTPPSISAWSAENLDNGFVDGTGYASADINCHKNGAPGAVASTVAAGGTVDFEWSAWPESHFGPVLTYAAKVDGDDWASVDKTTLKWVKIDESGIDIATQEWAATKLIANNNTWSTTIPSDLAAGNYVLRHEIIAMHGAGSLNGAQNYPQCVNVKITGSGTANPEGTLGTELYKNTDAGIQFNPYATISSYTIPGPALY</sequence>
<organism evidence="13 14">
    <name type="scientific">Glomerella acutata</name>
    <name type="common">Colletotrichum acutatum</name>
    <dbReference type="NCBI Taxonomy" id="27357"/>
    <lineage>
        <taxon>Eukaryota</taxon>
        <taxon>Fungi</taxon>
        <taxon>Dikarya</taxon>
        <taxon>Ascomycota</taxon>
        <taxon>Pezizomycotina</taxon>
        <taxon>Sordariomycetes</taxon>
        <taxon>Hypocreomycetidae</taxon>
        <taxon>Glomerellales</taxon>
        <taxon>Glomerellaceae</taxon>
        <taxon>Colletotrichum</taxon>
        <taxon>Colletotrichum acutatum species complex</taxon>
    </lineage>
</organism>
<evidence type="ECO:0000256" key="10">
    <source>
        <dbReference type="ARBA" id="ARBA00045077"/>
    </source>
</evidence>
<feature type="non-terminal residue" evidence="13">
    <location>
        <position position="1"/>
    </location>
</feature>
<evidence type="ECO:0000313" key="14">
    <source>
        <dbReference type="Proteomes" id="UP001244207"/>
    </source>
</evidence>
<evidence type="ECO:0000256" key="8">
    <source>
        <dbReference type="ARBA" id="ARBA00023326"/>
    </source>
</evidence>
<keyword evidence="8" id="KW-0624">Polysaccharide degradation</keyword>
<keyword evidence="4" id="KW-0732">Signal</keyword>
<dbReference type="EMBL" id="JAHMHS010000073">
    <property type="protein sequence ID" value="KAK1722851.1"/>
    <property type="molecule type" value="Genomic_DNA"/>
</dbReference>
<evidence type="ECO:0000256" key="5">
    <source>
        <dbReference type="ARBA" id="ARBA00023001"/>
    </source>
</evidence>
<comment type="subcellular location">
    <subcellularLocation>
        <location evidence="2">Secreted</location>
    </subcellularLocation>
</comment>
<dbReference type="AlphaFoldDB" id="A0AAD8XE06"/>
<comment type="cofactor">
    <cofactor evidence="1">
        <name>Cu(2+)</name>
        <dbReference type="ChEBI" id="CHEBI:29036"/>
    </cofactor>
</comment>
<keyword evidence="5" id="KW-0136">Cellulose degradation</keyword>
<reference evidence="13" key="1">
    <citation type="submission" date="2021-12" db="EMBL/GenBank/DDBJ databases">
        <title>Comparative genomics, transcriptomics and evolutionary studies reveal genomic signatures of adaptation to plant cell wall in hemibiotrophic fungi.</title>
        <authorList>
            <consortium name="DOE Joint Genome Institute"/>
            <person name="Baroncelli R."/>
            <person name="Diaz J.F."/>
            <person name="Benocci T."/>
            <person name="Peng M."/>
            <person name="Battaglia E."/>
            <person name="Haridas S."/>
            <person name="Andreopoulos W."/>
            <person name="Labutti K."/>
            <person name="Pangilinan J."/>
            <person name="Floch G.L."/>
            <person name="Makela M.R."/>
            <person name="Henrissat B."/>
            <person name="Grigoriev I.V."/>
            <person name="Crouch J.A."/>
            <person name="De Vries R.P."/>
            <person name="Sukno S.A."/>
            <person name="Thon M.R."/>
        </authorList>
    </citation>
    <scope>NUCLEOTIDE SEQUENCE</scope>
    <source>
        <strain evidence="13">CBS 112980</strain>
    </source>
</reference>
<accession>A0AAD8XE06</accession>
<evidence type="ECO:0000256" key="2">
    <source>
        <dbReference type="ARBA" id="ARBA00004613"/>
    </source>
</evidence>
<keyword evidence="14" id="KW-1185">Reference proteome</keyword>
<dbReference type="Pfam" id="PF03443">
    <property type="entry name" value="AA9"/>
    <property type="match status" value="1"/>
</dbReference>
<dbReference type="RefSeq" id="XP_060362906.1">
    <property type="nucleotide sequence ID" value="XM_060503546.1"/>
</dbReference>
<evidence type="ECO:0000256" key="4">
    <source>
        <dbReference type="ARBA" id="ARBA00022729"/>
    </source>
</evidence>
<comment type="similarity">
    <text evidence="9">Belongs to the polysaccharide monooxygenase AA9 family.</text>
</comment>
<comment type="caution">
    <text evidence="13">The sequence shown here is derived from an EMBL/GenBank/DDBJ whole genome shotgun (WGS) entry which is preliminary data.</text>
</comment>
<feature type="domain" description="Auxiliary Activity family 9 catalytic" evidence="12">
    <location>
        <begin position="13"/>
        <end position="229"/>
    </location>
</feature>
<evidence type="ECO:0000256" key="11">
    <source>
        <dbReference type="ARBA" id="ARBA00047174"/>
    </source>
</evidence>
<dbReference type="Proteomes" id="UP001244207">
    <property type="component" value="Unassembled WGS sequence"/>
</dbReference>
<evidence type="ECO:0000259" key="12">
    <source>
        <dbReference type="Pfam" id="PF03443"/>
    </source>
</evidence>
<dbReference type="GO" id="GO:0030245">
    <property type="term" value="P:cellulose catabolic process"/>
    <property type="evidence" value="ECO:0007669"/>
    <property type="project" value="UniProtKB-KW"/>
</dbReference>
<proteinExistence type="inferred from homology"/>
<evidence type="ECO:0000313" key="13">
    <source>
        <dbReference type="EMBL" id="KAK1722851.1"/>
    </source>
</evidence>
<dbReference type="GO" id="GO:0016787">
    <property type="term" value="F:hydrolase activity"/>
    <property type="evidence" value="ECO:0007669"/>
    <property type="project" value="UniProtKB-KW"/>
</dbReference>
<evidence type="ECO:0000256" key="6">
    <source>
        <dbReference type="ARBA" id="ARBA00023157"/>
    </source>
</evidence>
<evidence type="ECO:0000256" key="3">
    <source>
        <dbReference type="ARBA" id="ARBA00022525"/>
    </source>
</evidence>
<comment type="catalytic activity">
    <reaction evidence="10">
        <text>[(1-&gt;4)-beta-D-glucosyl]n+m + reduced acceptor + O2 = 4-dehydro-beta-D-glucosyl-[(1-&gt;4)-beta-D-glucosyl]n-1 + [(1-&gt;4)-beta-D-glucosyl]m + acceptor + H2O.</text>
        <dbReference type="EC" id="1.14.99.56"/>
    </reaction>
</comment>
<dbReference type="CDD" id="cd21175">
    <property type="entry name" value="LPMO_AA9"/>
    <property type="match status" value="1"/>
</dbReference>
<keyword evidence="13" id="KW-0378">Hydrolase</keyword>
<keyword evidence="3" id="KW-0964">Secreted</keyword>
<dbReference type="Gene3D" id="2.70.50.70">
    <property type="match status" value="1"/>
</dbReference>
<dbReference type="InterPro" id="IPR049892">
    <property type="entry name" value="AA9"/>
</dbReference>
<name>A0AAD8XE06_GLOAC</name>
<evidence type="ECO:0000256" key="1">
    <source>
        <dbReference type="ARBA" id="ARBA00001973"/>
    </source>
</evidence>
<dbReference type="PANTHER" id="PTHR33353:SF34">
    <property type="entry name" value="ENDO-BETA-1,4-GLUCANASE D"/>
    <property type="match status" value="1"/>
</dbReference>
<evidence type="ECO:0000256" key="9">
    <source>
        <dbReference type="ARBA" id="ARBA00044502"/>
    </source>
</evidence>
<dbReference type="PANTHER" id="PTHR33353">
    <property type="entry name" value="PUTATIVE (AFU_ORTHOLOGUE AFUA_1G12560)-RELATED"/>
    <property type="match status" value="1"/>
</dbReference>
<keyword evidence="7" id="KW-0119">Carbohydrate metabolism</keyword>
<evidence type="ECO:0000256" key="7">
    <source>
        <dbReference type="ARBA" id="ARBA00023277"/>
    </source>
</evidence>
<dbReference type="GO" id="GO:0005576">
    <property type="term" value="C:extracellular region"/>
    <property type="evidence" value="ECO:0007669"/>
    <property type="project" value="UniProtKB-SubCell"/>
</dbReference>
<dbReference type="InterPro" id="IPR005103">
    <property type="entry name" value="AA9_LPMO"/>
</dbReference>
<gene>
    <name evidence="13" type="ORF">BDZ83DRAFT_558940</name>
</gene>